<proteinExistence type="predicted"/>
<dbReference type="NCBIfam" id="TIGR03715">
    <property type="entry name" value="KxYKxGKxW"/>
    <property type="match status" value="1"/>
</dbReference>
<dbReference type="AlphaFoldDB" id="G5KHS2"/>
<evidence type="ECO:0000313" key="2">
    <source>
        <dbReference type="EMBL" id="EHJ55844.1"/>
    </source>
</evidence>
<dbReference type="InterPro" id="IPR022263">
    <property type="entry name" value="KxYKxGKxW"/>
</dbReference>
<organism evidence="2 3">
    <name type="scientific">Streptococcus urinalis 2285-97</name>
    <dbReference type="NCBI Taxonomy" id="764291"/>
    <lineage>
        <taxon>Bacteria</taxon>
        <taxon>Bacillati</taxon>
        <taxon>Bacillota</taxon>
        <taxon>Bacilli</taxon>
        <taxon>Lactobacillales</taxon>
        <taxon>Streptococcaceae</taxon>
        <taxon>Streptococcus</taxon>
    </lineage>
</organism>
<reference evidence="2 3" key="1">
    <citation type="journal article" date="2014" name="Int. J. Syst. Evol. Microbiol.">
        <title>Phylogenomics and the dynamic genome evolution of the genus Streptococcus.</title>
        <authorList>
            <consortium name="The Broad Institute Genome Sequencing Platform"/>
            <person name="Richards V.P."/>
            <person name="Palmer S.R."/>
            <person name="Pavinski Bitar P.D."/>
            <person name="Qin X."/>
            <person name="Weinstock G.M."/>
            <person name="Highlander S.K."/>
            <person name="Town C.D."/>
            <person name="Burne R.A."/>
            <person name="Stanhope M.J."/>
        </authorList>
    </citation>
    <scope>NUCLEOTIDE SEQUENCE [LARGE SCALE GENOMIC DNA]</scope>
    <source>
        <strain evidence="2 3">2285-97</strain>
    </source>
</reference>
<evidence type="ECO:0000256" key="1">
    <source>
        <dbReference type="ARBA" id="ARBA00022729"/>
    </source>
</evidence>
<dbReference type="Pfam" id="PF19258">
    <property type="entry name" value="KxYKxGKxW_sig"/>
    <property type="match status" value="1"/>
</dbReference>
<dbReference type="NCBIfam" id="TIGR04224">
    <property type="entry name" value="ser_adhes_Nterm"/>
    <property type="match status" value="1"/>
</dbReference>
<accession>G5KHS2</accession>
<keyword evidence="3" id="KW-1185">Reference proteome</keyword>
<comment type="caution">
    <text evidence="2">The sequence shown here is derived from an EMBL/GenBank/DDBJ whole genome shotgun (WGS) entry which is preliminary data.</text>
</comment>
<keyword evidence="1" id="KW-0732">Signal</keyword>
<sequence>MKNKQFGTAVTVSDSSSRVKMHKSGKHWVRTLMSHFHILKNMRGSSEMLTKSHIVLDEKPETLSVRDLSVLKGLIAASTITGAAVVTTTAVEAEDTTNATLVNTDSVTISTTESTS</sequence>
<name>G5KHS2_9STRE</name>
<dbReference type="RefSeq" id="WP_006738627.1">
    <property type="nucleotide sequence ID" value="NZ_AEUZ02000001.1"/>
</dbReference>
<evidence type="ECO:0000313" key="3">
    <source>
        <dbReference type="Proteomes" id="UP000005388"/>
    </source>
</evidence>
<dbReference type="EMBL" id="AEUZ02000001">
    <property type="protein sequence ID" value="EHJ55844.1"/>
    <property type="molecule type" value="Genomic_DNA"/>
</dbReference>
<protein>
    <submittedName>
        <fullName evidence="2">KxYKxGKxW signal domain protein</fullName>
    </submittedName>
</protein>
<gene>
    <name evidence="2" type="ORF">STRUR_0285</name>
</gene>
<dbReference type="InterPro" id="IPR026465">
    <property type="entry name" value="Ser_adhes_glycop_N"/>
</dbReference>
<dbReference type="Proteomes" id="UP000005388">
    <property type="component" value="Unassembled WGS sequence"/>
</dbReference>